<comment type="subcellular location">
    <subcellularLocation>
        <location evidence="1 7">Cytoplasm</location>
    </subcellularLocation>
</comment>
<feature type="active site" description="Nucleophile" evidence="8">
    <location>
        <position position="980"/>
    </location>
</feature>
<evidence type="ECO:0000256" key="5">
    <source>
        <dbReference type="ARBA" id="ARBA00022801"/>
    </source>
</evidence>
<dbReference type="SUPFAM" id="SSF82171">
    <property type="entry name" value="DPP6 N-terminal domain-like"/>
    <property type="match status" value="1"/>
</dbReference>
<evidence type="ECO:0000256" key="1">
    <source>
        <dbReference type="ARBA" id="ARBA00004496"/>
    </source>
</evidence>
<dbReference type="Pfam" id="PF26549">
    <property type="entry name" value="Tricorn_N"/>
    <property type="match status" value="1"/>
</dbReference>
<feature type="active site" description="Charge relay system" evidence="8">
    <location>
        <position position="1037"/>
    </location>
</feature>
<dbReference type="PANTHER" id="PTHR43253">
    <property type="entry name" value="TRICORN PROTEASE HOMOLOG 2-RELATED"/>
    <property type="match status" value="1"/>
</dbReference>
<feature type="domain" description="Tail specific protease" evidence="10">
    <location>
        <begin position="857"/>
        <end position="1048"/>
    </location>
</feature>
<evidence type="ECO:0000256" key="7">
    <source>
        <dbReference type="PIRNR" id="PIRNR036421"/>
    </source>
</evidence>
<dbReference type="InterPro" id="IPR005151">
    <property type="entry name" value="Tail-specific_protease"/>
</dbReference>
<keyword evidence="4 7" id="KW-0645">Protease</keyword>
<dbReference type="Gene3D" id="3.90.226.10">
    <property type="entry name" value="2-enoyl-CoA Hydratase, Chain A, domain 1"/>
    <property type="match status" value="1"/>
</dbReference>
<name>A0A5S5BX35_9FLAO</name>
<dbReference type="GO" id="GO:0006508">
    <property type="term" value="P:proteolysis"/>
    <property type="evidence" value="ECO:0007669"/>
    <property type="project" value="UniProtKB-UniRule"/>
</dbReference>
<dbReference type="Gene3D" id="2.130.10.10">
    <property type="entry name" value="YVTN repeat-like/Quinoprotein amine dehydrogenase"/>
    <property type="match status" value="1"/>
</dbReference>
<dbReference type="InterPro" id="IPR029414">
    <property type="entry name" value="Tricorn_PDZ"/>
</dbReference>
<evidence type="ECO:0000256" key="3">
    <source>
        <dbReference type="ARBA" id="ARBA00022490"/>
    </source>
</evidence>
<dbReference type="SUPFAM" id="SSF69304">
    <property type="entry name" value="Tricorn protease N-terminal domain"/>
    <property type="match status" value="1"/>
</dbReference>
<keyword evidence="5 7" id="KW-0378">Hydrolase</keyword>
<keyword evidence="12" id="KW-1185">Reference proteome</keyword>
<reference evidence="11 12" key="1">
    <citation type="submission" date="2019-07" db="EMBL/GenBank/DDBJ databases">
        <title>Genomic Encyclopedia of Archaeal and Bacterial Type Strains, Phase II (KMG-II): from individual species to whole genera.</title>
        <authorList>
            <person name="Goeker M."/>
        </authorList>
    </citation>
    <scope>NUCLEOTIDE SEQUENCE [LARGE SCALE GENOMIC DNA]</scope>
    <source>
        <strain evidence="11 12">DSM 17527</strain>
    </source>
</reference>
<organism evidence="11 12">
    <name type="scientific">Aquimarina intermedia</name>
    <dbReference type="NCBI Taxonomy" id="350814"/>
    <lineage>
        <taxon>Bacteria</taxon>
        <taxon>Pseudomonadati</taxon>
        <taxon>Bacteroidota</taxon>
        <taxon>Flavobacteriia</taxon>
        <taxon>Flavobacteriales</taxon>
        <taxon>Flavobacteriaceae</taxon>
        <taxon>Aquimarina</taxon>
    </lineage>
</organism>
<evidence type="ECO:0000256" key="8">
    <source>
        <dbReference type="PIRSR" id="PIRSR036421-1"/>
    </source>
</evidence>
<dbReference type="GO" id="GO:0008236">
    <property type="term" value="F:serine-type peptidase activity"/>
    <property type="evidence" value="ECO:0007669"/>
    <property type="project" value="UniProtKB-UniRule"/>
</dbReference>
<evidence type="ECO:0000313" key="11">
    <source>
        <dbReference type="EMBL" id="TYP71597.1"/>
    </source>
</evidence>
<dbReference type="SUPFAM" id="SSF52096">
    <property type="entry name" value="ClpP/crotonase"/>
    <property type="match status" value="1"/>
</dbReference>
<feature type="active site" description="Charge relay system" evidence="8">
    <location>
        <position position="756"/>
    </location>
</feature>
<proteinExistence type="inferred from homology"/>
<comment type="similarity">
    <text evidence="2 7">Belongs to the peptidase S41B family.</text>
</comment>
<dbReference type="EMBL" id="VNHU01000008">
    <property type="protein sequence ID" value="TYP71597.1"/>
    <property type="molecule type" value="Genomic_DNA"/>
</dbReference>
<keyword evidence="6 7" id="KW-0720">Serine protease</keyword>
<evidence type="ECO:0000256" key="6">
    <source>
        <dbReference type="ARBA" id="ARBA00022825"/>
    </source>
</evidence>
<evidence type="ECO:0000256" key="2">
    <source>
        <dbReference type="ARBA" id="ARBA00008524"/>
    </source>
</evidence>
<evidence type="ECO:0000259" key="10">
    <source>
        <dbReference type="SMART" id="SM00245"/>
    </source>
</evidence>
<keyword evidence="9" id="KW-0732">Signal</keyword>
<dbReference type="GO" id="GO:0005737">
    <property type="term" value="C:cytoplasm"/>
    <property type="evidence" value="ECO:0007669"/>
    <property type="project" value="UniProtKB-SubCell"/>
</dbReference>
<accession>A0A5S5BX35</accession>
<dbReference type="SUPFAM" id="SSF50156">
    <property type="entry name" value="PDZ domain-like"/>
    <property type="match status" value="1"/>
</dbReference>
<feature type="chain" id="PRO_5024456924" description="Tricorn protease homolog" evidence="9">
    <location>
        <begin position="23"/>
        <end position="1094"/>
    </location>
</feature>
<comment type="function">
    <text evidence="7">Degrades oligopeptides.</text>
</comment>
<evidence type="ECO:0000256" key="4">
    <source>
        <dbReference type="ARBA" id="ARBA00022670"/>
    </source>
</evidence>
<dbReference type="PANTHER" id="PTHR43253:SF1">
    <property type="entry name" value="TRICORN PROTEASE HOMOLOG 2-RELATED"/>
    <property type="match status" value="1"/>
</dbReference>
<dbReference type="SMART" id="SM00245">
    <property type="entry name" value="TSPc"/>
    <property type="match status" value="1"/>
</dbReference>
<dbReference type="InterPro" id="IPR028204">
    <property type="entry name" value="Tricorn_C1"/>
</dbReference>
<dbReference type="PIRSF" id="PIRSF036421">
    <property type="entry name" value="Tricorn_protease"/>
    <property type="match status" value="1"/>
</dbReference>
<dbReference type="Proteomes" id="UP000324376">
    <property type="component" value="Unassembled WGS sequence"/>
</dbReference>
<dbReference type="InterPro" id="IPR012393">
    <property type="entry name" value="Tricorn_protease"/>
</dbReference>
<dbReference type="Gene3D" id="2.120.10.60">
    <property type="entry name" value="Tricorn protease N-terminal domain"/>
    <property type="match status" value="1"/>
</dbReference>
<dbReference type="InterPro" id="IPR029045">
    <property type="entry name" value="ClpP/crotonase-like_dom_sf"/>
</dbReference>
<dbReference type="RefSeq" id="WP_148783200.1">
    <property type="nucleotide sequence ID" value="NZ_VNHU01000008.1"/>
</dbReference>
<dbReference type="AlphaFoldDB" id="A0A5S5BX35"/>
<dbReference type="Pfam" id="PF26550">
    <property type="entry name" value="Tricorn_2nd"/>
    <property type="match status" value="1"/>
</dbReference>
<dbReference type="InterPro" id="IPR036034">
    <property type="entry name" value="PDZ_sf"/>
</dbReference>
<dbReference type="Pfam" id="PF03572">
    <property type="entry name" value="Peptidase_S41"/>
    <property type="match status" value="1"/>
</dbReference>
<dbReference type="OrthoDB" id="9815657at2"/>
<dbReference type="Pfam" id="PF14684">
    <property type="entry name" value="Tricorn_C1"/>
    <property type="match status" value="1"/>
</dbReference>
<dbReference type="Gene3D" id="2.30.42.10">
    <property type="match status" value="1"/>
</dbReference>
<protein>
    <recommendedName>
        <fullName evidence="7">Tricorn protease homolog</fullName>
        <ecNumber evidence="7">3.4.21.-</ecNumber>
    </recommendedName>
</protein>
<gene>
    <name evidence="11" type="ORF">BD809_1087</name>
</gene>
<evidence type="ECO:0000256" key="9">
    <source>
        <dbReference type="SAM" id="SignalP"/>
    </source>
</evidence>
<sequence>MKNNFRLLPLYVLLTFYIQVNAQNVTDTRLLHSPAVSAEHIAFIYAEDLWIAAKDGSSPRRLTIDEGIESNPVFSPDGSHIAFSAQYDGNTDVFVIPSSGGIPKRLTWHPSPDFVRDFTPDGSKVLFNSRRSNYTTRHAKLYTVAITGGQPMALPIPTAFSASLSPDGQYVAYNPIYEVFGQWKNYRGGTQARIWIYDNNTQEVVEVPKPKAGGNDASPQWLQDKVYFRSDRNGEFNLYVYDPATKEVRQLTSYTDFPVLNLSANGSSLIYEQAGYLHLFDTGSNKSTKLTIGIATDLLEMRSRYVSGADYIRSAGISPSGARAVFDFRGEIITVPAEKGDVNNLTNTPGVHEKYPTWSPDAKHIAYFSDASGEYALHLKSTANGNVINLPLSGTGFYAYLHWSPDSKKLCFVDNGRNLYVTDVASKKVTKIATDVLYQPGAFRDLFGSWSHDSNWVSYTIVTETNFEQAFAYSVDQNKSYAISDGLSNVSEPVFDPSGKYLYMTASTDAGPVVNWFDQSNQDMELSNAIYVVTLQKDLISPLIKENDVEEVKAIAEEEEEKDEANKKDKKKDKKKTEIKPLRIDWEGIQNRIINLPIPTGIYSNLTSVEEGKLMYLSQKAHSSFRDPQSLMRFDFEERKAEEVMEADSFEISADGKKMMFRKGDAWGITEVGKKPENGNLAIDAIKVKIDPVKEWNNIFEETWRVNRDYFYDPGMHGLDWKATKEKYKPFLSDVVSRSDLYRVMQWMCSELAVGHHRFQDRGDRMRTPERVSVGLLGADYKIANNRYQFEKIYGGLNWTPDLRSPLTEPGVNVKKGEYLIEVDGKSVTADQNFFSFFENKADKIVTLKVGSDPNGKDAREVKVVPVDDERALRNRDWVEGNLKKVDKATNGQVAYVYVPNTADAGHEYFKRYFFPQVNKKAVIIDERHNGGGQLADYYIDILKKPYQSHWNFRYGKDLKAPSGSIQGPKVMLIDETAGSGGDYLPWMFKKYGLGKLIGKTTWGGLVGILGYPEFIDGGSVTAPNVAFYNEDGFRIENEGVAPDIEVEQWPKEVMKGQDPQLQKAIDVVLKELEANPVTYPKRPEYPVRVNKAN</sequence>
<feature type="signal peptide" evidence="9">
    <location>
        <begin position="1"/>
        <end position="22"/>
    </location>
</feature>
<evidence type="ECO:0000313" key="12">
    <source>
        <dbReference type="Proteomes" id="UP000324376"/>
    </source>
</evidence>
<keyword evidence="3 7" id="KW-0963">Cytoplasm</keyword>
<dbReference type="InterPro" id="IPR015943">
    <property type="entry name" value="WD40/YVTN_repeat-like_dom_sf"/>
</dbReference>
<dbReference type="CDD" id="cd07562">
    <property type="entry name" value="Peptidase_S41_TRI"/>
    <property type="match status" value="1"/>
</dbReference>
<dbReference type="EC" id="3.4.21.-" evidence="7"/>
<dbReference type="Pfam" id="PF14685">
    <property type="entry name" value="PDZ_Tricorn"/>
    <property type="match status" value="1"/>
</dbReference>
<comment type="caution">
    <text evidence="11">The sequence shown here is derived from an EMBL/GenBank/DDBJ whole genome shotgun (WGS) entry which is preliminary data.</text>
</comment>
<dbReference type="Gene3D" id="3.30.750.44">
    <property type="match status" value="1"/>
</dbReference>